<keyword evidence="3" id="KW-1185">Reference proteome</keyword>
<sequence precursor="true">MMAHPQRQFATFLTVAVLSSRFALATVGEASGKSASDPQISTYIKKLKTDKDWRQRSQAASALGGMS</sequence>
<reference evidence="2 3" key="1">
    <citation type="submission" date="2012-05" db="EMBL/GenBank/DDBJ databases">
        <title>Finished chromosome of genome of Oscillatoria sp. PCC 7112.</title>
        <authorList>
            <consortium name="US DOE Joint Genome Institute"/>
            <person name="Gugger M."/>
            <person name="Coursin T."/>
            <person name="Rippka R."/>
            <person name="Tandeau De Marsac N."/>
            <person name="Huntemann M."/>
            <person name="Wei C.-L."/>
            <person name="Han J."/>
            <person name="Detter J.C."/>
            <person name="Han C."/>
            <person name="Tapia R."/>
            <person name="Davenport K."/>
            <person name="Daligault H."/>
            <person name="Erkkila T."/>
            <person name="Gu W."/>
            <person name="Munk A.C.C."/>
            <person name="Teshima H."/>
            <person name="Xu Y."/>
            <person name="Chain P."/>
            <person name="Chen A."/>
            <person name="Krypides N."/>
            <person name="Mavromatis K."/>
            <person name="Markowitz V."/>
            <person name="Szeto E."/>
            <person name="Ivanova N."/>
            <person name="Mikhailova N."/>
            <person name="Ovchinnikova G."/>
            <person name="Pagani I."/>
            <person name="Pati A."/>
            <person name="Goodwin L."/>
            <person name="Peters L."/>
            <person name="Pitluck S."/>
            <person name="Woyke T."/>
            <person name="Kerfeld C."/>
        </authorList>
    </citation>
    <scope>NUCLEOTIDE SEQUENCE [LARGE SCALE GENOMIC DNA]</scope>
    <source>
        <strain evidence="2 3">PCC 7112</strain>
    </source>
</reference>
<feature type="chain" id="PRO_5003936976" description="HEAT repeat domain-containing protein" evidence="1">
    <location>
        <begin position="26"/>
        <end position="67"/>
    </location>
</feature>
<dbReference type="HOGENOM" id="CLU_2808288_0_0_3"/>
<dbReference type="RefSeq" id="WP_015174931.1">
    <property type="nucleotide sequence ID" value="NC_019729.1"/>
</dbReference>
<evidence type="ECO:0000313" key="3">
    <source>
        <dbReference type="Proteomes" id="UP000010478"/>
    </source>
</evidence>
<name>K9VDP1_9CYAN</name>
<feature type="signal peptide" evidence="1">
    <location>
        <begin position="1"/>
        <end position="25"/>
    </location>
</feature>
<evidence type="ECO:0000313" key="2">
    <source>
        <dbReference type="EMBL" id="AFZ05604.1"/>
    </source>
</evidence>
<dbReference type="EMBL" id="CP003614">
    <property type="protein sequence ID" value="AFZ05604.1"/>
    <property type="molecule type" value="Genomic_DNA"/>
</dbReference>
<evidence type="ECO:0000256" key="1">
    <source>
        <dbReference type="SAM" id="SignalP"/>
    </source>
</evidence>
<proteinExistence type="predicted"/>
<dbReference type="KEGG" id="oni:Osc7112_1048"/>
<protein>
    <recommendedName>
        <fullName evidence="4">HEAT repeat domain-containing protein</fullName>
    </recommendedName>
</protein>
<dbReference type="Proteomes" id="UP000010478">
    <property type="component" value="Chromosome"/>
</dbReference>
<dbReference type="STRING" id="179408.Osc7112_1048"/>
<evidence type="ECO:0008006" key="4">
    <source>
        <dbReference type="Google" id="ProtNLM"/>
    </source>
</evidence>
<organism evidence="2 3">
    <name type="scientific">Phormidium nigroviride PCC 7112</name>
    <dbReference type="NCBI Taxonomy" id="179408"/>
    <lineage>
        <taxon>Bacteria</taxon>
        <taxon>Bacillati</taxon>
        <taxon>Cyanobacteriota</taxon>
        <taxon>Cyanophyceae</taxon>
        <taxon>Oscillatoriophycideae</taxon>
        <taxon>Oscillatoriales</taxon>
        <taxon>Oscillatoriaceae</taxon>
        <taxon>Phormidium</taxon>
    </lineage>
</organism>
<keyword evidence="1" id="KW-0732">Signal</keyword>
<gene>
    <name evidence="2" type="ORF">Osc7112_1048</name>
</gene>
<accession>K9VDP1</accession>
<dbReference type="AlphaFoldDB" id="K9VDP1"/>